<dbReference type="GO" id="GO:0015020">
    <property type="term" value="F:glucuronosyltransferase activity"/>
    <property type="evidence" value="ECO:0007669"/>
    <property type="project" value="UniProtKB-EC"/>
</dbReference>
<gene>
    <name evidence="7" type="ORF">PENTCL1PPCAC_16488</name>
</gene>
<protein>
    <recommendedName>
        <fullName evidence="2">glucuronosyltransferase</fullName>
        <ecNumber evidence="2">2.4.1.17</ecNumber>
    </recommendedName>
</protein>
<proteinExistence type="inferred from homology"/>
<evidence type="ECO:0000256" key="3">
    <source>
        <dbReference type="ARBA" id="ARBA00022676"/>
    </source>
</evidence>
<dbReference type="PANTHER" id="PTHR48043">
    <property type="entry name" value="EG:EG0003.4 PROTEIN-RELATED"/>
    <property type="match status" value="1"/>
</dbReference>
<evidence type="ECO:0000313" key="7">
    <source>
        <dbReference type="EMBL" id="GMS94313.1"/>
    </source>
</evidence>
<keyword evidence="4" id="KW-0808">Transferase</keyword>
<dbReference type="InterPro" id="IPR050271">
    <property type="entry name" value="UDP-glycosyltransferase"/>
</dbReference>
<dbReference type="AlphaFoldDB" id="A0AAV5TJ93"/>
<evidence type="ECO:0000256" key="1">
    <source>
        <dbReference type="ARBA" id="ARBA00009995"/>
    </source>
</evidence>
<keyword evidence="5" id="KW-0732">Signal</keyword>
<dbReference type="SUPFAM" id="SSF53756">
    <property type="entry name" value="UDP-Glycosyltransferase/glycogen phosphorylase"/>
    <property type="match status" value="1"/>
</dbReference>
<keyword evidence="8" id="KW-1185">Reference proteome</keyword>
<dbReference type="Pfam" id="PF00201">
    <property type="entry name" value="UDPGT"/>
    <property type="match status" value="1"/>
</dbReference>
<comment type="caution">
    <text evidence="7">The sequence shown here is derived from an EMBL/GenBank/DDBJ whole genome shotgun (WGS) entry which is preliminary data.</text>
</comment>
<dbReference type="EMBL" id="BTSX01000004">
    <property type="protein sequence ID" value="GMS94313.1"/>
    <property type="molecule type" value="Genomic_DNA"/>
</dbReference>
<evidence type="ECO:0000256" key="2">
    <source>
        <dbReference type="ARBA" id="ARBA00012544"/>
    </source>
</evidence>
<accession>A0AAV5TJ93</accession>
<evidence type="ECO:0000313" key="8">
    <source>
        <dbReference type="Proteomes" id="UP001432027"/>
    </source>
</evidence>
<dbReference type="Gene3D" id="3.40.50.2000">
    <property type="entry name" value="Glycogen Phosphorylase B"/>
    <property type="match status" value="1"/>
</dbReference>
<organism evidence="7 8">
    <name type="scientific">Pristionchus entomophagus</name>
    <dbReference type="NCBI Taxonomy" id="358040"/>
    <lineage>
        <taxon>Eukaryota</taxon>
        <taxon>Metazoa</taxon>
        <taxon>Ecdysozoa</taxon>
        <taxon>Nematoda</taxon>
        <taxon>Chromadorea</taxon>
        <taxon>Rhabditida</taxon>
        <taxon>Rhabditina</taxon>
        <taxon>Diplogasteromorpha</taxon>
        <taxon>Diplogasteroidea</taxon>
        <taxon>Neodiplogasteridae</taxon>
        <taxon>Pristionchus</taxon>
    </lineage>
</organism>
<keyword evidence="3" id="KW-0328">Glycosyltransferase</keyword>
<evidence type="ECO:0000256" key="4">
    <source>
        <dbReference type="ARBA" id="ARBA00022679"/>
    </source>
</evidence>
<evidence type="ECO:0000256" key="6">
    <source>
        <dbReference type="ARBA" id="ARBA00047475"/>
    </source>
</evidence>
<evidence type="ECO:0000256" key="5">
    <source>
        <dbReference type="ARBA" id="ARBA00022729"/>
    </source>
</evidence>
<dbReference type="EC" id="2.4.1.17" evidence="2"/>
<dbReference type="PANTHER" id="PTHR48043:SF23">
    <property type="entry name" value="UDP-GLUCURONOSYLTRANSFERASE"/>
    <property type="match status" value="1"/>
</dbReference>
<dbReference type="Proteomes" id="UP001432027">
    <property type="component" value="Unassembled WGS sequence"/>
</dbReference>
<sequence length="211" mass="24167">MFAEHFDMCGVALVELIKPGALISVATGSVFGSIQQKEFGIPVTLSYDPAMFMSRINVHSMWDRLVNWYADFLWSYVSFRSVRRDINALFREKYGDDYPSVHQIGSHSAYVFVNSEPLVDFATPTISKVIYIAGIGAQEPKKLDTHWEELLNKRDRAVLISFGSMVKSIYLPNDVKMAIIETVESFRNVNFIWKYEEDDSFSKNFGSQVYN</sequence>
<comment type="catalytic activity">
    <reaction evidence="6">
        <text>glucuronate acceptor + UDP-alpha-D-glucuronate = acceptor beta-D-glucuronoside + UDP + H(+)</text>
        <dbReference type="Rhea" id="RHEA:21032"/>
        <dbReference type="ChEBI" id="CHEBI:15378"/>
        <dbReference type="ChEBI" id="CHEBI:58052"/>
        <dbReference type="ChEBI" id="CHEBI:58223"/>
        <dbReference type="ChEBI" id="CHEBI:132367"/>
        <dbReference type="ChEBI" id="CHEBI:132368"/>
        <dbReference type="EC" id="2.4.1.17"/>
    </reaction>
</comment>
<comment type="similarity">
    <text evidence="1">Belongs to the UDP-glycosyltransferase family.</text>
</comment>
<reference evidence="7" key="1">
    <citation type="submission" date="2023-10" db="EMBL/GenBank/DDBJ databases">
        <title>Genome assembly of Pristionchus species.</title>
        <authorList>
            <person name="Yoshida K."/>
            <person name="Sommer R.J."/>
        </authorList>
    </citation>
    <scope>NUCLEOTIDE SEQUENCE</scope>
    <source>
        <strain evidence="7">RS0144</strain>
    </source>
</reference>
<dbReference type="InterPro" id="IPR002213">
    <property type="entry name" value="UDP_glucos_trans"/>
</dbReference>
<name>A0AAV5TJ93_9BILA</name>